<evidence type="ECO:0000313" key="1">
    <source>
        <dbReference type="EMBL" id="ACR35427.1"/>
    </source>
</evidence>
<proteinExistence type="evidence at transcript level"/>
<organism evidence="1">
    <name type="scientific">Zea mays</name>
    <name type="common">Maize</name>
    <dbReference type="NCBI Taxonomy" id="4577"/>
    <lineage>
        <taxon>Eukaryota</taxon>
        <taxon>Viridiplantae</taxon>
        <taxon>Streptophyta</taxon>
        <taxon>Embryophyta</taxon>
        <taxon>Tracheophyta</taxon>
        <taxon>Spermatophyta</taxon>
        <taxon>Magnoliopsida</taxon>
        <taxon>Liliopsida</taxon>
        <taxon>Poales</taxon>
        <taxon>Poaceae</taxon>
        <taxon>PACMAD clade</taxon>
        <taxon>Panicoideae</taxon>
        <taxon>Andropogonodae</taxon>
        <taxon>Andropogoneae</taxon>
        <taxon>Tripsacinae</taxon>
        <taxon>Zea</taxon>
    </lineage>
</organism>
<sequence>MGYENRNRWTQDLYRGNGRIRQMNPRNRITALGGERTHVRAGVPEGRNSPIRGFLRVLQMADRSAGGSDSFRVFTGLASFHLWVSLQRARKPRG</sequence>
<protein>
    <submittedName>
        <fullName evidence="1">Uncharacterized protein</fullName>
    </submittedName>
</protein>
<dbReference type="EMBL" id="BT085074">
    <property type="protein sequence ID" value="ACR35427.1"/>
    <property type="molecule type" value="mRNA"/>
</dbReference>
<dbReference type="AlphaFoldDB" id="C4J2M7"/>
<reference evidence="1" key="1">
    <citation type="journal article" date="2009" name="PLoS Genet.">
        <title>Sequencing, mapping, and analysis of 27,455 maize full-length cDNAs.</title>
        <authorList>
            <person name="Soderlund C."/>
            <person name="Descour A."/>
            <person name="Kudrna D."/>
            <person name="Bomhoff M."/>
            <person name="Boyd L."/>
            <person name="Currie J."/>
            <person name="Angelova A."/>
            <person name="Collura K."/>
            <person name="Wissotski M."/>
            <person name="Ashley E."/>
            <person name="Morrow D."/>
            <person name="Fernandes J."/>
            <person name="Walbot V."/>
            <person name="Yu Y."/>
        </authorList>
    </citation>
    <scope>NUCLEOTIDE SEQUENCE</scope>
    <source>
        <strain evidence="1">B73</strain>
    </source>
</reference>
<name>C4J2M7_MAIZE</name>
<reference evidence="1" key="2">
    <citation type="submission" date="2012-06" db="EMBL/GenBank/DDBJ databases">
        <authorList>
            <person name="Yu Y."/>
            <person name="Currie J."/>
            <person name="Lomeli R."/>
            <person name="Angelova A."/>
            <person name="Collura K."/>
            <person name="Wissotski M."/>
            <person name="Campos D."/>
            <person name="Kudrna D."/>
            <person name="Golser W."/>
            <person name="Ashely E."/>
            <person name="Descour A."/>
            <person name="Fernandes J."/>
            <person name="Soderlund C."/>
            <person name="Walbot V."/>
        </authorList>
    </citation>
    <scope>NUCLEOTIDE SEQUENCE</scope>
    <source>
        <strain evidence="1">B73</strain>
    </source>
</reference>
<accession>C4J2M7</accession>